<proteinExistence type="predicted"/>
<gene>
    <name evidence="1" type="ORF">GLOIN_2v1881099</name>
</gene>
<evidence type="ECO:0000313" key="1">
    <source>
        <dbReference type="EMBL" id="POG64723.1"/>
    </source>
</evidence>
<keyword evidence="2" id="KW-1185">Reference proteome</keyword>
<dbReference type="VEuPathDB" id="FungiDB:RhiirFUN_002784"/>
<dbReference type="EMBL" id="AUPC02000232">
    <property type="protein sequence ID" value="POG64723.1"/>
    <property type="molecule type" value="Genomic_DNA"/>
</dbReference>
<organism evidence="1 2">
    <name type="scientific">Rhizophagus irregularis (strain DAOM 181602 / DAOM 197198 / MUCL 43194)</name>
    <name type="common">Arbuscular mycorrhizal fungus</name>
    <name type="synonym">Glomus intraradices</name>
    <dbReference type="NCBI Taxonomy" id="747089"/>
    <lineage>
        <taxon>Eukaryota</taxon>
        <taxon>Fungi</taxon>
        <taxon>Fungi incertae sedis</taxon>
        <taxon>Mucoromycota</taxon>
        <taxon>Glomeromycotina</taxon>
        <taxon>Glomeromycetes</taxon>
        <taxon>Glomerales</taxon>
        <taxon>Glomeraceae</taxon>
        <taxon>Rhizophagus</taxon>
    </lineage>
</organism>
<comment type="caution">
    <text evidence="1">The sequence shown here is derived from an EMBL/GenBank/DDBJ whole genome shotgun (WGS) entry which is preliminary data.</text>
</comment>
<protein>
    <submittedName>
        <fullName evidence="1">Uncharacterized protein</fullName>
    </submittedName>
</protein>
<name>A0A2P4PH56_RHIID</name>
<sequence length="178" mass="20276">MLTYMQQFVTSFIGFKTRASVTISNNHHDMQLTNPANFSPGDMRNPLDPTITPGQTPNSSNFIAKLGNFTSQGMISYKIVGQMGPNWNPLYLIITWKVKLIAGENSICINVREYQSPPLDNKTPEEKYYLFKELHKKENRIYPGGTAMWEDDGSIFIVRRTIDNMSDATIKVSFDQKN</sequence>
<dbReference type="Proteomes" id="UP000018888">
    <property type="component" value="Unassembled WGS sequence"/>
</dbReference>
<reference evidence="1 2" key="1">
    <citation type="journal article" date="2013" name="Proc. Natl. Acad. Sci. U.S.A.">
        <title>Genome of an arbuscular mycorrhizal fungus provides insight into the oldest plant symbiosis.</title>
        <authorList>
            <person name="Tisserant E."/>
            <person name="Malbreil M."/>
            <person name="Kuo A."/>
            <person name="Kohler A."/>
            <person name="Symeonidi A."/>
            <person name="Balestrini R."/>
            <person name="Charron P."/>
            <person name="Duensing N."/>
            <person name="Frei Dit Frey N."/>
            <person name="Gianinazzi-Pearson V."/>
            <person name="Gilbert L.B."/>
            <person name="Handa Y."/>
            <person name="Herr J.R."/>
            <person name="Hijri M."/>
            <person name="Koul R."/>
            <person name="Kawaguchi M."/>
            <person name="Krajinski F."/>
            <person name="Lammers P.J."/>
            <person name="Masclaux F.G."/>
            <person name="Murat C."/>
            <person name="Morin E."/>
            <person name="Ndikumana S."/>
            <person name="Pagni M."/>
            <person name="Petitpierre D."/>
            <person name="Requena N."/>
            <person name="Rosikiewicz P."/>
            <person name="Riley R."/>
            <person name="Saito K."/>
            <person name="San Clemente H."/>
            <person name="Shapiro H."/>
            <person name="van Tuinen D."/>
            <person name="Becard G."/>
            <person name="Bonfante P."/>
            <person name="Paszkowski U."/>
            <person name="Shachar-Hill Y.Y."/>
            <person name="Tuskan G.A."/>
            <person name="Young P.W."/>
            <person name="Sanders I.R."/>
            <person name="Henrissat B."/>
            <person name="Rensing S.A."/>
            <person name="Grigoriev I.V."/>
            <person name="Corradi N."/>
            <person name="Roux C."/>
            <person name="Martin F."/>
        </authorList>
    </citation>
    <scope>NUCLEOTIDE SEQUENCE [LARGE SCALE GENOMIC DNA]</scope>
    <source>
        <strain evidence="1 2">DAOM 197198</strain>
    </source>
</reference>
<evidence type="ECO:0000313" key="2">
    <source>
        <dbReference type="Proteomes" id="UP000018888"/>
    </source>
</evidence>
<dbReference type="AlphaFoldDB" id="A0A2P4PH56"/>
<reference evidence="1 2" key="2">
    <citation type="journal article" date="2018" name="New Phytol.">
        <title>High intraspecific genome diversity in the model arbuscular mycorrhizal symbiont Rhizophagus irregularis.</title>
        <authorList>
            <person name="Chen E.C.H."/>
            <person name="Morin E."/>
            <person name="Beaudet D."/>
            <person name="Noel J."/>
            <person name="Yildirir G."/>
            <person name="Ndikumana S."/>
            <person name="Charron P."/>
            <person name="St-Onge C."/>
            <person name="Giorgi J."/>
            <person name="Kruger M."/>
            <person name="Marton T."/>
            <person name="Ropars J."/>
            <person name="Grigoriev I.V."/>
            <person name="Hainaut M."/>
            <person name="Henrissat B."/>
            <person name="Roux C."/>
            <person name="Martin F."/>
            <person name="Corradi N."/>
        </authorList>
    </citation>
    <scope>NUCLEOTIDE SEQUENCE [LARGE SCALE GENOMIC DNA]</scope>
    <source>
        <strain evidence="1 2">DAOM 197198</strain>
    </source>
</reference>
<accession>A0A2P4PH56</accession>